<organism evidence="1 2">
    <name type="scientific">Vigna mungo</name>
    <name type="common">Black gram</name>
    <name type="synonym">Phaseolus mungo</name>
    <dbReference type="NCBI Taxonomy" id="3915"/>
    <lineage>
        <taxon>Eukaryota</taxon>
        <taxon>Viridiplantae</taxon>
        <taxon>Streptophyta</taxon>
        <taxon>Embryophyta</taxon>
        <taxon>Tracheophyta</taxon>
        <taxon>Spermatophyta</taxon>
        <taxon>Magnoliopsida</taxon>
        <taxon>eudicotyledons</taxon>
        <taxon>Gunneridae</taxon>
        <taxon>Pentapetalae</taxon>
        <taxon>rosids</taxon>
        <taxon>fabids</taxon>
        <taxon>Fabales</taxon>
        <taxon>Fabaceae</taxon>
        <taxon>Papilionoideae</taxon>
        <taxon>50 kb inversion clade</taxon>
        <taxon>NPAAA clade</taxon>
        <taxon>indigoferoid/millettioid clade</taxon>
        <taxon>Phaseoleae</taxon>
        <taxon>Vigna</taxon>
    </lineage>
</organism>
<evidence type="ECO:0000313" key="1">
    <source>
        <dbReference type="EMBL" id="WVZ07508.1"/>
    </source>
</evidence>
<dbReference type="AlphaFoldDB" id="A0AAQ3NGB1"/>
<dbReference type="EMBL" id="CP144695">
    <property type="protein sequence ID" value="WVZ07508.1"/>
    <property type="molecule type" value="Genomic_DNA"/>
</dbReference>
<evidence type="ECO:0000313" key="2">
    <source>
        <dbReference type="Proteomes" id="UP001374535"/>
    </source>
</evidence>
<keyword evidence="2" id="KW-1185">Reference proteome</keyword>
<sequence length="174" mass="19901">MEKTDMWVALGLMCRRFTRLELREVEEDVRNLQQRQHLGCGQILVFYRSVCGFLVIDGEEDDLVPIDGATTTTKWFSWCSLMRVMAEADLLGFGDVNGGFAEMVEDDDDLWLAADSEVEVVEIGFGAARIDVTVALHRELWMVIVAAQLRHNDKGQGIRVFVERMIMWQLTWQG</sequence>
<name>A0AAQ3NGB1_VIGMU</name>
<gene>
    <name evidence="1" type="ORF">V8G54_020854</name>
</gene>
<accession>A0AAQ3NGB1</accession>
<dbReference type="Proteomes" id="UP001374535">
    <property type="component" value="Chromosome 6"/>
</dbReference>
<proteinExistence type="predicted"/>
<protein>
    <submittedName>
        <fullName evidence="1">Uncharacterized protein</fullName>
    </submittedName>
</protein>
<reference evidence="1 2" key="1">
    <citation type="journal article" date="2023" name="Life. Sci Alliance">
        <title>Evolutionary insights into 3D genome organization and epigenetic landscape of Vigna mungo.</title>
        <authorList>
            <person name="Junaid A."/>
            <person name="Singh B."/>
            <person name="Bhatia S."/>
        </authorList>
    </citation>
    <scope>NUCLEOTIDE SEQUENCE [LARGE SCALE GENOMIC DNA]</scope>
    <source>
        <strain evidence="1">Urdbean</strain>
    </source>
</reference>